<feature type="compositionally biased region" description="Basic residues" evidence="1">
    <location>
        <begin position="147"/>
        <end position="167"/>
    </location>
</feature>
<dbReference type="Proteomes" id="UP001287356">
    <property type="component" value="Unassembled WGS sequence"/>
</dbReference>
<dbReference type="EMBL" id="JAULSN010000002">
    <property type="protein sequence ID" value="KAK3379015.1"/>
    <property type="molecule type" value="Genomic_DNA"/>
</dbReference>
<feature type="region of interest" description="Disordered" evidence="1">
    <location>
        <begin position="426"/>
        <end position="485"/>
    </location>
</feature>
<dbReference type="AlphaFoldDB" id="A0AAE0KMK6"/>
<feature type="region of interest" description="Disordered" evidence="1">
    <location>
        <begin position="380"/>
        <end position="411"/>
    </location>
</feature>
<feature type="compositionally biased region" description="Basic residues" evidence="1">
    <location>
        <begin position="471"/>
        <end position="480"/>
    </location>
</feature>
<evidence type="ECO:0000256" key="1">
    <source>
        <dbReference type="SAM" id="MobiDB-lite"/>
    </source>
</evidence>
<comment type="caution">
    <text evidence="2">The sequence shown here is derived from an EMBL/GenBank/DDBJ whole genome shotgun (WGS) entry which is preliminary data.</text>
</comment>
<reference evidence="2" key="2">
    <citation type="submission" date="2023-06" db="EMBL/GenBank/DDBJ databases">
        <authorList>
            <consortium name="Lawrence Berkeley National Laboratory"/>
            <person name="Haridas S."/>
            <person name="Hensen N."/>
            <person name="Bonometti L."/>
            <person name="Westerberg I."/>
            <person name="Brannstrom I.O."/>
            <person name="Guillou S."/>
            <person name="Cros-Aarteil S."/>
            <person name="Calhoun S."/>
            <person name="Kuo A."/>
            <person name="Mondo S."/>
            <person name="Pangilinan J."/>
            <person name="Riley R."/>
            <person name="Labutti K."/>
            <person name="Andreopoulos B."/>
            <person name="Lipzen A."/>
            <person name="Chen C."/>
            <person name="Yanf M."/>
            <person name="Daum C."/>
            <person name="Ng V."/>
            <person name="Clum A."/>
            <person name="Steindorff A."/>
            <person name="Ohm R."/>
            <person name="Martin F."/>
            <person name="Silar P."/>
            <person name="Natvig D."/>
            <person name="Lalanne C."/>
            <person name="Gautier V."/>
            <person name="Ament-Velasquez S.L."/>
            <person name="Kruys A."/>
            <person name="Hutchinson M.I."/>
            <person name="Powell A.J."/>
            <person name="Barry K."/>
            <person name="Miller A.N."/>
            <person name="Grigoriev I.V."/>
            <person name="Debuchy R."/>
            <person name="Gladieux P."/>
            <person name="Thoren M.H."/>
            <person name="Johannesson H."/>
        </authorList>
    </citation>
    <scope>NUCLEOTIDE SEQUENCE</scope>
    <source>
        <strain evidence="2">CBS 958.72</strain>
    </source>
</reference>
<evidence type="ECO:0000313" key="2">
    <source>
        <dbReference type="EMBL" id="KAK3379015.1"/>
    </source>
</evidence>
<name>A0AAE0KMK6_9PEZI</name>
<gene>
    <name evidence="2" type="ORF">B0T24DRAFT_694366</name>
</gene>
<proteinExistence type="predicted"/>
<reference evidence="2" key="1">
    <citation type="journal article" date="2023" name="Mol. Phylogenet. Evol.">
        <title>Genome-scale phylogeny and comparative genomics of the fungal order Sordariales.</title>
        <authorList>
            <person name="Hensen N."/>
            <person name="Bonometti L."/>
            <person name="Westerberg I."/>
            <person name="Brannstrom I.O."/>
            <person name="Guillou S."/>
            <person name="Cros-Aarteil S."/>
            <person name="Calhoun S."/>
            <person name="Haridas S."/>
            <person name="Kuo A."/>
            <person name="Mondo S."/>
            <person name="Pangilinan J."/>
            <person name="Riley R."/>
            <person name="LaButti K."/>
            <person name="Andreopoulos B."/>
            <person name="Lipzen A."/>
            <person name="Chen C."/>
            <person name="Yan M."/>
            <person name="Daum C."/>
            <person name="Ng V."/>
            <person name="Clum A."/>
            <person name="Steindorff A."/>
            <person name="Ohm R.A."/>
            <person name="Martin F."/>
            <person name="Silar P."/>
            <person name="Natvig D.O."/>
            <person name="Lalanne C."/>
            <person name="Gautier V."/>
            <person name="Ament-Velasquez S.L."/>
            <person name="Kruys A."/>
            <person name="Hutchinson M.I."/>
            <person name="Powell A.J."/>
            <person name="Barry K."/>
            <person name="Miller A.N."/>
            <person name="Grigoriev I.V."/>
            <person name="Debuchy R."/>
            <person name="Gladieux P."/>
            <person name="Hiltunen Thoren M."/>
            <person name="Johannesson H."/>
        </authorList>
    </citation>
    <scope>NUCLEOTIDE SEQUENCE</scope>
    <source>
        <strain evidence="2">CBS 958.72</strain>
    </source>
</reference>
<accession>A0AAE0KMK6</accession>
<feature type="region of interest" description="Disordered" evidence="1">
    <location>
        <begin position="498"/>
        <end position="518"/>
    </location>
</feature>
<protein>
    <submittedName>
        <fullName evidence="2">Uncharacterized protein</fullName>
    </submittedName>
</protein>
<keyword evidence="3" id="KW-1185">Reference proteome</keyword>
<evidence type="ECO:0000313" key="3">
    <source>
        <dbReference type="Proteomes" id="UP001287356"/>
    </source>
</evidence>
<feature type="region of interest" description="Disordered" evidence="1">
    <location>
        <begin position="131"/>
        <end position="215"/>
    </location>
</feature>
<feature type="compositionally biased region" description="Low complexity" evidence="1">
    <location>
        <begin position="395"/>
        <end position="411"/>
    </location>
</feature>
<sequence>MANNQATSILEYLTAKNPDLEYEVKKNTTLTERQTWVKPSHVRPWAEFNFETMERVFDGKLMDECRRRDRAFSHLPPLHPDLDLVEGCEDSTTHILTLWTRQMVQIALLQVTDIFNPVFWVVPSRTKSLESSKVDVAPTAATDEKGRRKSSRPRPHQAAGKKPKSSTRWRPDGAGMSLAPSGLETDTAGMSLPPSGPEANSSSAGSRNRLPSEIKPGSIWTSAKLTEGRLTDAGGKLRSLRLGGKEMLPLIQIYHYCVQARARYGFLITSREIIVVRIKPMAVVPTPGSVSGGGELDNAALKRELQRNGLMEYKAIPWANHCSSSPADDHAALRSYRDLTMNLALWILCILAGNNSDPDWDYAPLAEEVLKPLVKAGVKEKTEQSEQATNDDDGSTSTQASQSPSKSSSFAFSNPSMSFSAAFSQEPFGEKLPPPSYTLSSGEKHDAALATPRYVPNPGGSSEAPGAIKTGAKKGTRKRARLGDDVAEEAGLSVAAADGGQLKRRRSRRNAVQDQGSG</sequence>
<organism evidence="2 3">
    <name type="scientific">Lasiosphaeria ovina</name>
    <dbReference type="NCBI Taxonomy" id="92902"/>
    <lineage>
        <taxon>Eukaryota</taxon>
        <taxon>Fungi</taxon>
        <taxon>Dikarya</taxon>
        <taxon>Ascomycota</taxon>
        <taxon>Pezizomycotina</taxon>
        <taxon>Sordariomycetes</taxon>
        <taxon>Sordariomycetidae</taxon>
        <taxon>Sordariales</taxon>
        <taxon>Lasiosphaeriaceae</taxon>
        <taxon>Lasiosphaeria</taxon>
    </lineage>
</organism>